<dbReference type="InterPro" id="IPR018604">
    <property type="entry name" value="YycI-like"/>
</dbReference>
<feature type="domain" description="Regulatory protein YycH-like" evidence="1">
    <location>
        <begin position="26"/>
        <end position="225"/>
    </location>
</feature>
<dbReference type="Proteomes" id="UP001230005">
    <property type="component" value="Unassembled WGS sequence"/>
</dbReference>
<sequence>MEKRTEGNINIMTQSTLQDYIEANVEIAITNAEEIYTGSPIIGSMMRFTDEMLAEQMESQVIRIFNDVMIYSELITPYKLSENSLEAGVEAFLEEHVFLGEHYRFSSFNEDTIGLVQTFDGMPIENYEDDRFYLVLHLNENLEIEAYHQYYIQFNEDNQENREQELLSPLKAIENLYNNQRIPADSVVEHAELGYYSLLPASGEYQVFAPMWKITINGYYHYVDAINGQIQTIN</sequence>
<comment type="caution">
    <text evidence="2">The sequence shown here is derived from an EMBL/GenBank/DDBJ whole genome shotgun (WGS) entry which is preliminary data.</text>
</comment>
<dbReference type="RefSeq" id="WP_307331562.1">
    <property type="nucleotide sequence ID" value="NZ_JAUSUG010000030.1"/>
</dbReference>
<reference evidence="2 3" key="1">
    <citation type="submission" date="2023-07" db="EMBL/GenBank/DDBJ databases">
        <title>Genomic Encyclopedia of Type Strains, Phase IV (KMG-IV): sequencing the most valuable type-strain genomes for metagenomic binning, comparative biology and taxonomic classification.</title>
        <authorList>
            <person name="Goeker M."/>
        </authorList>
    </citation>
    <scope>NUCLEOTIDE SEQUENCE [LARGE SCALE GENOMIC DNA]</scope>
    <source>
        <strain evidence="2 3">DSM 9768</strain>
    </source>
</reference>
<dbReference type="Pfam" id="PF09648">
    <property type="entry name" value="YycI"/>
    <property type="match status" value="1"/>
</dbReference>
<protein>
    <submittedName>
        <fullName evidence="2">Regulatory protein YycI of two-component signal transduction system YycFG</fullName>
    </submittedName>
</protein>
<dbReference type="Gene3D" id="2.40.128.690">
    <property type="entry name" value="YycH protein, domain 3-like"/>
    <property type="match status" value="1"/>
</dbReference>
<evidence type="ECO:0000313" key="2">
    <source>
        <dbReference type="EMBL" id="MDQ0257592.1"/>
    </source>
</evidence>
<accession>A0ABU0A3K8</accession>
<evidence type="ECO:0000259" key="1">
    <source>
        <dbReference type="Pfam" id="PF09648"/>
    </source>
</evidence>
<evidence type="ECO:0000313" key="3">
    <source>
        <dbReference type="Proteomes" id="UP001230005"/>
    </source>
</evidence>
<gene>
    <name evidence="2" type="ORF">J2S74_005050</name>
</gene>
<dbReference type="EMBL" id="JAUSUG010000030">
    <property type="protein sequence ID" value="MDQ0257592.1"/>
    <property type="molecule type" value="Genomic_DNA"/>
</dbReference>
<proteinExistence type="predicted"/>
<organism evidence="2 3">
    <name type="scientific">Evansella vedderi</name>
    <dbReference type="NCBI Taxonomy" id="38282"/>
    <lineage>
        <taxon>Bacteria</taxon>
        <taxon>Bacillati</taxon>
        <taxon>Bacillota</taxon>
        <taxon>Bacilli</taxon>
        <taxon>Bacillales</taxon>
        <taxon>Bacillaceae</taxon>
        <taxon>Evansella</taxon>
    </lineage>
</organism>
<keyword evidence="3" id="KW-1185">Reference proteome</keyword>
<name>A0ABU0A3K8_9BACI</name>